<name>A0A1A8XHF5_9PROT</name>
<dbReference type="InterPro" id="IPR051207">
    <property type="entry name" value="ComplexI_NDUFA9_subunit"/>
</dbReference>
<protein>
    <submittedName>
        <fullName evidence="2">NAD-dependent epimerase/dehydratase</fullName>
    </submittedName>
</protein>
<sequence length="222" mass="23644">MQVLVTGATGYIGSRLLPALMRRGHQVSALTRPQSARRLAPGCRAVIGDALDAASYALAIDGADALVHLVGVPHPSPAKAALFRSVDLASAREAVAAALAARVKHFVYLSVAQPAPVMRAYVAARAEGEALIRASGIAASFLRPWYVVGPGHRWPLVLLPAYYLLERLPVTHEAARRFGLVSVEQMVRAIVRAVEDPPLGVRVLEVPDIRCATDQDCPPVSP</sequence>
<evidence type="ECO:0000259" key="1">
    <source>
        <dbReference type="Pfam" id="PF13460"/>
    </source>
</evidence>
<dbReference type="Pfam" id="PF13460">
    <property type="entry name" value="NAD_binding_10"/>
    <property type="match status" value="1"/>
</dbReference>
<organism evidence="2 3">
    <name type="scientific">Candidatus Accumulibacter aalborgensis</name>
    <dbReference type="NCBI Taxonomy" id="1860102"/>
    <lineage>
        <taxon>Bacteria</taxon>
        <taxon>Pseudomonadati</taxon>
        <taxon>Pseudomonadota</taxon>
        <taxon>Betaproteobacteria</taxon>
        <taxon>Candidatus Accumulibacter</taxon>
    </lineage>
</organism>
<dbReference type="PANTHER" id="PTHR12126:SF11">
    <property type="entry name" value="NADH DEHYDROGENASE [UBIQUINONE] 1 ALPHA SUBCOMPLEX SUBUNIT 9, MITOCHONDRIAL"/>
    <property type="match status" value="1"/>
</dbReference>
<gene>
    <name evidence="2" type="ORF">ACCAA_100072</name>
</gene>
<accession>A0A1A8XHF5</accession>
<dbReference type="Gene3D" id="3.40.50.720">
    <property type="entry name" value="NAD(P)-binding Rossmann-like Domain"/>
    <property type="match status" value="1"/>
</dbReference>
<dbReference type="GO" id="GO:0044877">
    <property type="term" value="F:protein-containing complex binding"/>
    <property type="evidence" value="ECO:0007669"/>
    <property type="project" value="TreeGrafter"/>
</dbReference>
<evidence type="ECO:0000313" key="2">
    <source>
        <dbReference type="EMBL" id="SBT03373.1"/>
    </source>
</evidence>
<dbReference type="EMBL" id="FLQX01000002">
    <property type="protein sequence ID" value="SBT03373.1"/>
    <property type="molecule type" value="Genomic_DNA"/>
</dbReference>
<dbReference type="Proteomes" id="UP000199169">
    <property type="component" value="Unassembled WGS sequence"/>
</dbReference>
<dbReference type="AlphaFoldDB" id="A0A1A8XHF5"/>
<dbReference type="RefSeq" id="WP_186405411.1">
    <property type="nucleotide sequence ID" value="NZ_FLQX01000002.1"/>
</dbReference>
<evidence type="ECO:0000313" key="3">
    <source>
        <dbReference type="Proteomes" id="UP000199169"/>
    </source>
</evidence>
<dbReference type="PANTHER" id="PTHR12126">
    <property type="entry name" value="NADH-UBIQUINONE OXIDOREDUCTASE 39 KDA SUBUNIT-RELATED"/>
    <property type="match status" value="1"/>
</dbReference>
<dbReference type="SUPFAM" id="SSF51735">
    <property type="entry name" value="NAD(P)-binding Rossmann-fold domains"/>
    <property type="match status" value="1"/>
</dbReference>
<keyword evidence="3" id="KW-1185">Reference proteome</keyword>
<feature type="domain" description="NAD(P)-binding" evidence="1">
    <location>
        <begin position="7"/>
        <end position="144"/>
    </location>
</feature>
<reference evidence="2 3" key="1">
    <citation type="submission" date="2016-06" db="EMBL/GenBank/DDBJ databases">
        <authorList>
            <person name="Kjaerup R.B."/>
            <person name="Dalgaard T.S."/>
            <person name="Juul-Madsen H.R."/>
        </authorList>
    </citation>
    <scope>NUCLEOTIDE SEQUENCE [LARGE SCALE GENOMIC DNA]</scope>
    <source>
        <strain evidence="2">3</strain>
    </source>
</reference>
<dbReference type="InterPro" id="IPR036291">
    <property type="entry name" value="NAD(P)-bd_dom_sf"/>
</dbReference>
<dbReference type="STRING" id="1860102.ACCAA_100072"/>
<proteinExistence type="predicted"/>
<dbReference type="InterPro" id="IPR016040">
    <property type="entry name" value="NAD(P)-bd_dom"/>
</dbReference>